<organism evidence="4 5">
    <name type="scientific">Denitrobaculum tricleocarpae</name>
    <dbReference type="NCBI Taxonomy" id="2591009"/>
    <lineage>
        <taxon>Bacteria</taxon>
        <taxon>Pseudomonadati</taxon>
        <taxon>Pseudomonadota</taxon>
        <taxon>Alphaproteobacteria</taxon>
        <taxon>Rhodospirillales</taxon>
        <taxon>Rhodospirillaceae</taxon>
        <taxon>Denitrobaculum</taxon>
    </lineage>
</organism>
<keyword evidence="1 4" id="KW-0808">Transferase</keyword>
<dbReference type="SUPFAM" id="SSF53335">
    <property type="entry name" value="S-adenosyl-L-methionine-dependent methyltransferases"/>
    <property type="match status" value="1"/>
</dbReference>
<dbReference type="Pfam" id="PF13649">
    <property type="entry name" value="Methyltransf_25"/>
    <property type="match status" value="1"/>
</dbReference>
<dbReference type="RefSeq" id="WP_142898577.1">
    <property type="nucleotide sequence ID" value="NZ_ML660059.1"/>
</dbReference>
<dbReference type="Gene3D" id="3.40.50.150">
    <property type="entry name" value="Vaccinia Virus protein VP39"/>
    <property type="match status" value="1"/>
</dbReference>
<dbReference type="SUPFAM" id="SSF48452">
    <property type="entry name" value="TPR-like"/>
    <property type="match status" value="1"/>
</dbReference>
<accession>A0A545TGE5</accession>
<keyword evidence="5" id="KW-1185">Reference proteome</keyword>
<feature type="domain" description="Methyltransferase" evidence="3">
    <location>
        <begin position="364"/>
        <end position="460"/>
    </location>
</feature>
<evidence type="ECO:0000256" key="2">
    <source>
        <dbReference type="SAM" id="MobiDB-lite"/>
    </source>
</evidence>
<evidence type="ECO:0000313" key="4">
    <source>
        <dbReference type="EMBL" id="TQV76314.1"/>
    </source>
</evidence>
<dbReference type="CDD" id="cd02440">
    <property type="entry name" value="AdoMet_MTases"/>
    <property type="match status" value="1"/>
</dbReference>
<name>A0A545TGE5_9PROT</name>
<dbReference type="GO" id="GO:0032259">
    <property type="term" value="P:methylation"/>
    <property type="evidence" value="ECO:0007669"/>
    <property type="project" value="UniProtKB-KW"/>
</dbReference>
<evidence type="ECO:0000313" key="5">
    <source>
        <dbReference type="Proteomes" id="UP000315252"/>
    </source>
</evidence>
<dbReference type="AlphaFoldDB" id="A0A545TGE5"/>
<dbReference type="Proteomes" id="UP000315252">
    <property type="component" value="Unassembled WGS sequence"/>
</dbReference>
<evidence type="ECO:0000259" key="3">
    <source>
        <dbReference type="Pfam" id="PF13649"/>
    </source>
</evidence>
<proteinExistence type="predicted"/>
<reference evidence="4 5" key="1">
    <citation type="submission" date="2019-06" db="EMBL/GenBank/DDBJ databases">
        <title>Whole genome sequence for Rhodospirillaceae sp. R148.</title>
        <authorList>
            <person name="Wang G."/>
        </authorList>
    </citation>
    <scope>NUCLEOTIDE SEQUENCE [LARGE SCALE GENOMIC DNA]</scope>
    <source>
        <strain evidence="4 5">R148</strain>
    </source>
</reference>
<evidence type="ECO:0000256" key="1">
    <source>
        <dbReference type="ARBA" id="ARBA00022679"/>
    </source>
</evidence>
<dbReference type="OrthoDB" id="649979at2"/>
<sequence length="610" mass="67635">MANRQDRRTVTKSHMDKGAQALRRGDPREAAVWFGKAVVSEPKNASAHHNLSCALADSGALDLAIVSSCRALELNPKHDNAVKRLGSILKTPGLTLNRLPAPKGLLVAFGVADTDHTTLGPLAAQMIRQNSALTPAFELMEQESADAAAEWLCSKAGLKALGEPLLIALLTKTINRDLVVEKLLTALRRRCLLDRPVSELPPTPLQRVLAALAIQGAINEFVFATSAEEDRTLDCLQRDVETQLSEGGRIGGEALLYALYRPLKDLSAAGKLLEINPKKLPEPLRRVVEFTLRQDQEEATLKADLKRLRPIDAAGSTHVAAMYEENPYPRWLSMDIPVEGSWTRQLRETVGELASGLADTPENVLVAGCGTGRHALYCAFGYAPQNETLAIDLSTASLGYAMRKTKSFNARKLSFLQADILDLDLLGREFDIIESVGVLHHMADPMAGWRKLCARLKPGGVMRIGLYRDLGRQDILAGRAYVRDKKLTADPDGIRRFRQALIRDDAELADQTWRDSLMATPDFYSASEVRDLVFHVQERNYTLPEIGESLKELGLLFGGLEGPRSLKTAFRQKHPDPGAPQDLEAWWAFEQQHPELFRRMYEFWCIKPTD</sequence>
<dbReference type="InterPro" id="IPR011990">
    <property type="entry name" value="TPR-like_helical_dom_sf"/>
</dbReference>
<dbReference type="Gene3D" id="1.25.40.10">
    <property type="entry name" value="Tetratricopeptide repeat domain"/>
    <property type="match status" value="1"/>
</dbReference>
<keyword evidence="4" id="KW-0489">Methyltransferase</keyword>
<dbReference type="EMBL" id="VHSH01000008">
    <property type="protein sequence ID" value="TQV76314.1"/>
    <property type="molecule type" value="Genomic_DNA"/>
</dbReference>
<dbReference type="InterPro" id="IPR029063">
    <property type="entry name" value="SAM-dependent_MTases_sf"/>
</dbReference>
<feature type="region of interest" description="Disordered" evidence="2">
    <location>
        <begin position="1"/>
        <end position="24"/>
    </location>
</feature>
<dbReference type="PANTHER" id="PTHR43861">
    <property type="entry name" value="TRANS-ACONITATE 2-METHYLTRANSFERASE-RELATED"/>
    <property type="match status" value="1"/>
</dbReference>
<dbReference type="InterPro" id="IPR041698">
    <property type="entry name" value="Methyltransf_25"/>
</dbReference>
<protein>
    <submittedName>
        <fullName evidence="4">Methyltransferase domain-containing protein</fullName>
    </submittedName>
</protein>
<comment type="caution">
    <text evidence="4">The sequence shown here is derived from an EMBL/GenBank/DDBJ whole genome shotgun (WGS) entry which is preliminary data.</text>
</comment>
<dbReference type="GO" id="GO:0008168">
    <property type="term" value="F:methyltransferase activity"/>
    <property type="evidence" value="ECO:0007669"/>
    <property type="project" value="UniProtKB-KW"/>
</dbReference>
<gene>
    <name evidence="4" type="ORF">FKG95_22045</name>
</gene>